<name>A0AAD2PX37_9STRA</name>
<accession>A0AAD2PX37</accession>
<comment type="caution">
    <text evidence="1">The sequence shown here is derived from an EMBL/GenBank/DDBJ whole genome shotgun (WGS) entry which is preliminary data.</text>
</comment>
<gene>
    <name evidence="1" type="ORF">CYCCA115_LOCUS20459</name>
</gene>
<dbReference type="AlphaFoldDB" id="A0AAD2PX37"/>
<dbReference type="EMBL" id="CAKOGP040002169">
    <property type="protein sequence ID" value="CAJ1964074.1"/>
    <property type="molecule type" value="Genomic_DNA"/>
</dbReference>
<protein>
    <submittedName>
        <fullName evidence="1">Uncharacterized protein</fullName>
    </submittedName>
</protein>
<evidence type="ECO:0000313" key="1">
    <source>
        <dbReference type="EMBL" id="CAJ1964074.1"/>
    </source>
</evidence>
<evidence type="ECO:0000313" key="2">
    <source>
        <dbReference type="Proteomes" id="UP001295423"/>
    </source>
</evidence>
<dbReference type="Proteomes" id="UP001295423">
    <property type="component" value="Unassembled WGS sequence"/>
</dbReference>
<sequence>MVVSLLSDGLYTNRSGEVDFQTPPIRRHRHTLPTFSSSPLLNHTTKMALAPCEKQHETDHLPQAAKFGKMTPRDRTMLALGIIFARLGIDASASAEEGKHPDNIGVVQNGRALVETTTKDPESTLADNPYSTDHKTIIDATLYNAVKTNGRWEYIKFASGKVLIKTNYPSKNLAKLTFTQYGSAKPNLKFCIKQDTENGYIYSKKMKRFTFNCVNNVNTTGEVESFSIIPKSDENIAKFGRYFDSKFKG</sequence>
<keyword evidence="2" id="KW-1185">Reference proteome</keyword>
<proteinExistence type="predicted"/>
<organism evidence="1 2">
    <name type="scientific">Cylindrotheca closterium</name>
    <dbReference type="NCBI Taxonomy" id="2856"/>
    <lineage>
        <taxon>Eukaryota</taxon>
        <taxon>Sar</taxon>
        <taxon>Stramenopiles</taxon>
        <taxon>Ochrophyta</taxon>
        <taxon>Bacillariophyta</taxon>
        <taxon>Bacillariophyceae</taxon>
        <taxon>Bacillariophycidae</taxon>
        <taxon>Bacillariales</taxon>
        <taxon>Bacillariaceae</taxon>
        <taxon>Cylindrotheca</taxon>
    </lineage>
</organism>
<reference evidence="1" key="1">
    <citation type="submission" date="2023-08" db="EMBL/GenBank/DDBJ databases">
        <authorList>
            <person name="Audoor S."/>
            <person name="Bilcke G."/>
        </authorList>
    </citation>
    <scope>NUCLEOTIDE SEQUENCE</scope>
</reference>